<dbReference type="PANTHER" id="PTHR34309">
    <property type="entry name" value="SLR1406 PROTEIN"/>
    <property type="match status" value="1"/>
</dbReference>
<sequence>MRRTLSFIVVMLLLGCNAFAASPVKQLPDDLTLAEAQTVVNAALAKSVAQGIPMNIAVVDAGGNLKAFAREDGAFLGSIDIAQKKALTARYFNMSTAQLGAAAQPGKELFGIEATNNGLVIFGGGELLLRKGVIVGAVGVSGGSVAEDTAVAKAGAAALK</sequence>
<dbReference type="Proteomes" id="UP000199355">
    <property type="component" value="Unassembled WGS sequence"/>
</dbReference>
<proteinExistence type="predicted"/>
<dbReference type="AlphaFoldDB" id="A0A1G7R342"/>
<dbReference type="Pfam" id="PF03928">
    <property type="entry name" value="HbpS-like"/>
    <property type="match status" value="1"/>
</dbReference>
<dbReference type="RefSeq" id="WP_092155356.1">
    <property type="nucleotide sequence ID" value="NZ_FNBX01000027.1"/>
</dbReference>
<accession>A0A1G7R342</accession>
<reference evidence="3" key="1">
    <citation type="submission" date="2016-10" db="EMBL/GenBank/DDBJ databases">
        <authorList>
            <person name="Varghese N."/>
            <person name="Submissions S."/>
        </authorList>
    </citation>
    <scope>NUCLEOTIDE SEQUENCE [LARGE SCALE GENOMIC DNA]</scope>
    <source>
        <strain evidence="3">KHC7</strain>
    </source>
</reference>
<organism evidence="2 3">
    <name type="scientific">Desulfovibrio legallii</name>
    <dbReference type="NCBI Taxonomy" id="571438"/>
    <lineage>
        <taxon>Bacteria</taxon>
        <taxon>Pseudomonadati</taxon>
        <taxon>Thermodesulfobacteriota</taxon>
        <taxon>Desulfovibrionia</taxon>
        <taxon>Desulfovibrionales</taxon>
        <taxon>Desulfovibrionaceae</taxon>
        <taxon>Desulfovibrio</taxon>
    </lineage>
</organism>
<keyword evidence="3" id="KW-1185">Reference proteome</keyword>
<dbReference type="InterPro" id="IPR052517">
    <property type="entry name" value="GlcG_carb_metab_protein"/>
</dbReference>
<dbReference type="SUPFAM" id="SSF143744">
    <property type="entry name" value="GlcG-like"/>
    <property type="match status" value="1"/>
</dbReference>
<evidence type="ECO:0000313" key="3">
    <source>
        <dbReference type="Proteomes" id="UP000199355"/>
    </source>
</evidence>
<dbReference type="OrthoDB" id="9815788at2"/>
<gene>
    <name evidence="2" type="ORF">SAMN05192586_12711</name>
</gene>
<protein>
    <submittedName>
        <fullName evidence="2">Uncharacterized conserved protein GlcG, DUF336 family</fullName>
    </submittedName>
</protein>
<evidence type="ECO:0000256" key="1">
    <source>
        <dbReference type="SAM" id="SignalP"/>
    </source>
</evidence>
<feature type="signal peptide" evidence="1">
    <location>
        <begin position="1"/>
        <end position="20"/>
    </location>
</feature>
<dbReference type="PANTHER" id="PTHR34309:SF1">
    <property type="entry name" value="PROTEIN GLCG"/>
    <property type="match status" value="1"/>
</dbReference>
<dbReference type="InterPro" id="IPR038084">
    <property type="entry name" value="PduO/GlcC-like_sf"/>
</dbReference>
<dbReference type="PROSITE" id="PS51257">
    <property type="entry name" value="PROKAR_LIPOPROTEIN"/>
    <property type="match status" value="1"/>
</dbReference>
<dbReference type="InterPro" id="IPR005624">
    <property type="entry name" value="PduO/GlcC-like"/>
</dbReference>
<keyword evidence="1" id="KW-0732">Signal</keyword>
<evidence type="ECO:0000313" key="2">
    <source>
        <dbReference type="EMBL" id="SDG05147.1"/>
    </source>
</evidence>
<feature type="chain" id="PRO_5011591700" evidence="1">
    <location>
        <begin position="21"/>
        <end position="160"/>
    </location>
</feature>
<dbReference type="EMBL" id="FNBX01000027">
    <property type="protein sequence ID" value="SDG05147.1"/>
    <property type="molecule type" value="Genomic_DNA"/>
</dbReference>
<dbReference type="STRING" id="571438.SAMN05192586_12711"/>
<name>A0A1G7R342_9BACT</name>
<dbReference type="Gene3D" id="3.30.450.150">
    <property type="entry name" value="Haem-degrading domain"/>
    <property type="match status" value="1"/>
</dbReference>